<name>A0A1H1UXF3_9MICO</name>
<evidence type="ECO:0000313" key="3">
    <source>
        <dbReference type="EMBL" id="SDS77143.1"/>
    </source>
</evidence>
<feature type="transmembrane region" description="Helical" evidence="1">
    <location>
        <begin position="44"/>
        <end position="67"/>
    </location>
</feature>
<reference evidence="2" key="3">
    <citation type="submission" date="2022-06" db="EMBL/GenBank/DDBJ databases">
        <title>Genomic Encyclopedia of Type Strains, Phase III (KMG-III): the genomes of soil and plant-associated and newly described type strains.</title>
        <authorList>
            <person name="Whitman W."/>
        </authorList>
    </citation>
    <scope>NUCLEOTIDE SEQUENCE</scope>
    <source>
        <strain evidence="2">CPCC 202695</strain>
    </source>
</reference>
<feature type="transmembrane region" description="Helical" evidence="1">
    <location>
        <begin position="125"/>
        <end position="146"/>
    </location>
</feature>
<gene>
    <name evidence="2" type="ORF">BCL57_002292</name>
    <name evidence="3" type="ORF">SAMN04489721_1881</name>
</gene>
<keyword evidence="5" id="KW-1185">Reference proteome</keyword>
<dbReference type="EMBL" id="SODL02000004">
    <property type="protein sequence ID" value="MCP2368119.1"/>
    <property type="molecule type" value="Genomic_DNA"/>
</dbReference>
<dbReference type="Proteomes" id="UP000893823">
    <property type="component" value="Unassembled WGS sequence"/>
</dbReference>
<feature type="transmembrane region" description="Helical" evidence="1">
    <location>
        <begin position="88"/>
        <end position="105"/>
    </location>
</feature>
<dbReference type="AlphaFoldDB" id="A0A1H1UXF3"/>
<evidence type="ECO:0000313" key="4">
    <source>
        <dbReference type="Proteomes" id="UP000199482"/>
    </source>
</evidence>
<proteinExistence type="predicted"/>
<evidence type="ECO:0000256" key="1">
    <source>
        <dbReference type="SAM" id="Phobius"/>
    </source>
</evidence>
<reference evidence="3" key="1">
    <citation type="submission" date="2016-10" db="EMBL/GenBank/DDBJ databases">
        <authorList>
            <person name="de Groot N.N."/>
        </authorList>
    </citation>
    <scope>NUCLEOTIDE SEQUENCE [LARGE SCALE GENOMIC DNA]</scope>
    <source>
        <strain evidence="3">CPCC 202695</strain>
    </source>
</reference>
<keyword evidence="1" id="KW-0812">Transmembrane</keyword>
<organism evidence="3 4">
    <name type="scientific">Agromyces flavus</name>
    <dbReference type="NCBI Taxonomy" id="589382"/>
    <lineage>
        <taxon>Bacteria</taxon>
        <taxon>Bacillati</taxon>
        <taxon>Actinomycetota</taxon>
        <taxon>Actinomycetes</taxon>
        <taxon>Micrococcales</taxon>
        <taxon>Microbacteriaceae</taxon>
        <taxon>Agromyces</taxon>
    </lineage>
</organism>
<dbReference type="RefSeq" id="WP_092671403.1">
    <property type="nucleotide sequence ID" value="NZ_BMDN01000004.1"/>
</dbReference>
<evidence type="ECO:0000313" key="2">
    <source>
        <dbReference type="EMBL" id="MCP2368119.1"/>
    </source>
</evidence>
<keyword evidence="1" id="KW-0472">Membrane</keyword>
<keyword evidence="1" id="KW-1133">Transmembrane helix</keyword>
<reference evidence="4" key="2">
    <citation type="submission" date="2016-10" db="EMBL/GenBank/DDBJ databases">
        <authorList>
            <person name="Varghese N."/>
            <person name="Submissions S."/>
        </authorList>
    </citation>
    <scope>NUCLEOTIDE SEQUENCE [LARGE SCALE GENOMIC DNA]</scope>
    <source>
        <strain evidence="4">CPCC 202695</strain>
    </source>
</reference>
<protein>
    <submittedName>
        <fullName evidence="3">Uncharacterized protein</fullName>
    </submittedName>
</protein>
<sequence length="191" mass="19010">MSELAHGAMLVGALGGAACAVGGRRTALDVAASAAMLVAMTDMAFTRFVAALAWTAVLAGFGIALGTRLRPTRGAHGAPLSPGRRGHALHRALAFIVGAWAFVAADGGSGAGASEAGHAHAGTELLFVAATMAMTAFGGWLVAVELRNRRRARSSGPADGSRGWARHAAEAASTTVMLAAMAVPGVLAALA</sequence>
<dbReference type="EMBL" id="LT629755">
    <property type="protein sequence ID" value="SDS77143.1"/>
    <property type="molecule type" value="Genomic_DNA"/>
</dbReference>
<dbReference type="Proteomes" id="UP000199482">
    <property type="component" value="Chromosome I"/>
</dbReference>
<evidence type="ECO:0000313" key="5">
    <source>
        <dbReference type="Proteomes" id="UP000893823"/>
    </source>
</evidence>
<accession>A0A1H1UXF3</accession>